<evidence type="ECO:0000313" key="2">
    <source>
        <dbReference type="EMBL" id="MBW73506.1"/>
    </source>
</evidence>
<keyword evidence="1" id="KW-0472">Membrane</keyword>
<protein>
    <submittedName>
        <fullName evidence="2">Putative secreted protein</fullName>
    </submittedName>
</protein>
<keyword evidence="1" id="KW-0812">Transmembrane</keyword>
<reference evidence="2" key="1">
    <citation type="submission" date="2018-01" db="EMBL/GenBank/DDBJ databases">
        <title>An insight into the sialome of Amazonian anophelines.</title>
        <authorList>
            <person name="Ribeiro J.M."/>
            <person name="Scarpassa V."/>
            <person name="Calvo E."/>
        </authorList>
    </citation>
    <scope>NUCLEOTIDE SEQUENCE</scope>
</reference>
<dbReference type="EMBL" id="GGFL01009328">
    <property type="protein sequence ID" value="MBW73506.1"/>
    <property type="molecule type" value="Transcribed_RNA"/>
</dbReference>
<dbReference type="AlphaFoldDB" id="A0A2M4D7J1"/>
<keyword evidence="1" id="KW-1133">Transmembrane helix</keyword>
<sequence>MVSCVRFERTVNVCWLVGWLVGWLVQTCATMSIFNKSSVQSFFPGLFFARLYAQNFELRAKKKGDEVLGLLE</sequence>
<feature type="transmembrane region" description="Helical" evidence="1">
    <location>
        <begin position="12"/>
        <end position="34"/>
    </location>
</feature>
<organism evidence="2">
    <name type="scientific">Anopheles darlingi</name>
    <name type="common">Mosquito</name>
    <dbReference type="NCBI Taxonomy" id="43151"/>
    <lineage>
        <taxon>Eukaryota</taxon>
        <taxon>Metazoa</taxon>
        <taxon>Ecdysozoa</taxon>
        <taxon>Arthropoda</taxon>
        <taxon>Hexapoda</taxon>
        <taxon>Insecta</taxon>
        <taxon>Pterygota</taxon>
        <taxon>Neoptera</taxon>
        <taxon>Endopterygota</taxon>
        <taxon>Diptera</taxon>
        <taxon>Nematocera</taxon>
        <taxon>Culicoidea</taxon>
        <taxon>Culicidae</taxon>
        <taxon>Anophelinae</taxon>
        <taxon>Anopheles</taxon>
    </lineage>
</organism>
<evidence type="ECO:0000256" key="1">
    <source>
        <dbReference type="SAM" id="Phobius"/>
    </source>
</evidence>
<accession>A0A2M4D7J1</accession>
<proteinExistence type="predicted"/>
<name>A0A2M4D7J1_ANODA</name>